<keyword evidence="3" id="KW-0812">Transmembrane</keyword>
<reference evidence="5 6" key="1">
    <citation type="submission" date="2010-01" db="EMBL/GenBank/DDBJ databases">
        <title>The complete genome of Thermobispora bispora DSM 43833.</title>
        <authorList>
            <consortium name="US DOE Joint Genome Institute (JGI-PGF)"/>
            <person name="Lucas S."/>
            <person name="Copeland A."/>
            <person name="Lapidus A."/>
            <person name="Glavina del Rio T."/>
            <person name="Dalin E."/>
            <person name="Tice H."/>
            <person name="Bruce D."/>
            <person name="Goodwin L."/>
            <person name="Pitluck S."/>
            <person name="Kyrpides N."/>
            <person name="Mavromatis K."/>
            <person name="Ivanova N."/>
            <person name="Mikhailova N."/>
            <person name="Chertkov O."/>
            <person name="Brettin T."/>
            <person name="Detter J.C."/>
            <person name="Han C."/>
            <person name="Larimer F."/>
            <person name="Land M."/>
            <person name="Hauser L."/>
            <person name="Markowitz V."/>
            <person name="Cheng J.-F."/>
            <person name="Hugenholtz P."/>
            <person name="Woyke T."/>
            <person name="Wu D."/>
            <person name="Jando M."/>
            <person name="Schneider S."/>
            <person name="Klenk H.-P."/>
            <person name="Eisen J.A."/>
        </authorList>
    </citation>
    <scope>NUCLEOTIDE SEQUENCE [LARGE SCALE GENOMIC DNA]</scope>
    <source>
        <strain evidence="6">ATCC 19993 / DSM 43833 / CBS 139.67 / JCM 10125 / KCTC 9307 / NBRC 14880 / R51</strain>
    </source>
</reference>
<dbReference type="OrthoDB" id="2514702at2"/>
<dbReference type="KEGG" id="tbi:Tbis_1329"/>
<dbReference type="InterPro" id="IPR005467">
    <property type="entry name" value="His_kinase_dom"/>
</dbReference>
<dbReference type="GO" id="GO:0016020">
    <property type="term" value="C:membrane"/>
    <property type="evidence" value="ECO:0007669"/>
    <property type="project" value="InterPro"/>
</dbReference>
<dbReference type="InterPro" id="IPR010559">
    <property type="entry name" value="Sig_transdc_His_kin_internal"/>
</dbReference>
<feature type="transmembrane region" description="Helical" evidence="3">
    <location>
        <begin position="48"/>
        <end position="67"/>
    </location>
</feature>
<dbReference type="AlphaFoldDB" id="D6Y9C7"/>
<dbReference type="EC" id="2.7.13.3" evidence="5"/>
<evidence type="ECO:0000259" key="4">
    <source>
        <dbReference type="PROSITE" id="PS50109"/>
    </source>
</evidence>
<dbReference type="HOGENOM" id="CLU_020473_3_0_11"/>
<keyword evidence="3" id="KW-0472">Membrane</keyword>
<dbReference type="SMART" id="SM00387">
    <property type="entry name" value="HATPase_c"/>
    <property type="match status" value="1"/>
</dbReference>
<gene>
    <name evidence="5" type="ordered locus">Tbis_1329</name>
</gene>
<dbReference type="SUPFAM" id="SSF55874">
    <property type="entry name" value="ATPase domain of HSP90 chaperone/DNA topoisomerase II/histidine kinase"/>
    <property type="match status" value="1"/>
</dbReference>
<accession>D6Y9C7</accession>
<protein>
    <submittedName>
        <fullName evidence="5">Signal transduction histidine kinase, LytS</fullName>
        <ecNumber evidence="5">2.7.13.3</ecNumber>
    </submittedName>
</protein>
<dbReference type="Gene3D" id="3.30.565.10">
    <property type="entry name" value="Histidine kinase-like ATPase, C-terminal domain"/>
    <property type="match status" value="1"/>
</dbReference>
<dbReference type="eggNOG" id="COG3275">
    <property type="taxonomic scope" value="Bacteria"/>
</dbReference>
<evidence type="ECO:0000313" key="6">
    <source>
        <dbReference type="Proteomes" id="UP000006640"/>
    </source>
</evidence>
<dbReference type="InterPro" id="IPR036890">
    <property type="entry name" value="HATPase_C_sf"/>
</dbReference>
<evidence type="ECO:0000256" key="1">
    <source>
        <dbReference type="ARBA" id="ARBA00022777"/>
    </source>
</evidence>
<keyword evidence="1 5" id="KW-0418">Kinase</keyword>
<dbReference type="GO" id="GO:0000155">
    <property type="term" value="F:phosphorelay sensor kinase activity"/>
    <property type="evidence" value="ECO:0007669"/>
    <property type="project" value="InterPro"/>
</dbReference>
<dbReference type="STRING" id="469371.Tbis_1329"/>
<dbReference type="Proteomes" id="UP000006640">
    <property type="component" value="Chromosome"/>
</dbReference>
<keyword evidence="5" id="KW-0808">Transferase</keyword>
<keyword evidence="3" id="KW-1133">Transmembrane helix</keyword>
<dbReference type="PROSITE" id="PS50109">
    <property type="entry name" value="HIS_KIN"/>
    <property type="match status" value="1"/>
</dbReference>
<organism evidence="5 6">
    <name type="scientific">Thermobispora bispora (strain ATCC 19993 / DSM 43833 / CBS 139.67 / JCM 10125 / KCTC 9307 / NBRC 14880 / R51)</name>
    <dbReference type="NCBI Taxonomy" id="469371"/>
    <lineage>
        <taxon>Bacteria</taxon>
        <taxon>Bacillati</taxon>
        <taxon>Actinomycetota</taxon>
        <taxon>Actinomycetes</taxon>
        <taxon>Streptosporangiales</taxon>
        <taxon>Streptosporangiaceae</taxon>
        <taxon>Thermobispora</taxon>
    </lineage>
</organism>
<feature type="domain" description="Histidine kinase" evidence="4">
    <location>
        <begin position="317"/>
        <end position="411"/>
    </location>
</feature>
<dbReference type="InterPro" id="IPR050640">
    <property type="entry name" value="Bact_2-comp_sensor_kinase"/>
</dbReference>
<evidence type="ECO:0000313" key="5">
    <source>
        <dbReference type="EMBL" id="ADG88047.1"/>
    </source>
</evidence>
<dbReference type="Pfam" id="PF06580">
    <property type="entry name" value="His_kinase"/>
    <property type="match status" value="1"/>
</dbReference>
<dbReference type="Pfam" id="PF02518">
    <property type="entry name" value="HATPase_c"/>
    <property type="match status" value="1"/>
</dbReference>
<evidence type="ECO:0000256" key="3">
    <source>
        <dbReference type="SAM" id="Phobius"/>
    </source>
</evidence>
<dbReference type="PANTHER" id="PTHR34220:SF7">
    <property type="entry name" value="SENSOR HISTIDINE KINASE YPDA"/>
    <property type="match status" value="1"/>
</dbReference>
<sequence>MPGPARAADRRSGGSAGRERGRAARAHIGRSRATARGDPRERATVSRVSVAVWVLLCLASAGAGFALGRGRARRRGRPAALLALHFASLAMPALRAGLTEETAHRAVRHLRALLGRAALVITSRDRVLAREGAGAPDDAAVLRAVGPTLAEARTRVIPGEPGAVTVPLTTGGRVVGALAVYRSGIGERFARAAAEVGAWVSGQLELGELDTARRRVEEAEMRALQAQISPHFVYNSLTTIASFVRTDPERARELLLEFAEFVRYALRRKADLTTLADELICMDRYLVLERARFGDRLRFTVQVAPEVLGVRVPFLCLQPLVENAIKHGMPGEVRVVIKDAGSEAHIWVEDDGIGMDPDQVKAVLSEEPTTGIGLSNVDRRMRSIFGPEYGLIVETAPNQGTKVHLRIPKNRARIAGYDGCVTRQVGIPGRIP</sequence>
<feature type="region of interest" description="Disordered" evidence="2">
    <location>
        <begin position="1"/>
        <end position="41"/>
    </location>
</feature>
<feature type="compositionally biased region" description="Basic and acidic residues" evidence="2">
    <location>
        <begin position="7"/>
        <end position="22"/>
    </location>
</feature>
<dbReference type="InterPro" id="IPR003594">
    <property type="entry name" value="HATPase_dom"/>
</dbReference>
<dbReference type="EMBL" id="CP001874">
    <property type="protein sequence ID" value="ADG88047.1"/>
    <property type="molecule type" value="Genomic_DNA"/>
</dbReference>
<name>D6Y9C7_THEBD</name>
<keyword evidence="6" id="KW-1185">Reference proteome</keyword>
<evidence type="ECO:0000256" key="2">
    <source>
        <dbReference type="SAM" id="MobiDB-lite"/>
    </source>
</evidence>
<proteinExistence type="predicted"/>
<dbReference type="PANTHER" id="PTHR34220">
    <property type="entry name" value="SENSOR HISTIDINE KINASE YPDA"/>
    <property type="match status" value="1"/>
</dbReference>